<proteinExistence type="predicted"/>
<feature type="domain" description="Uncharacterized protein TP-0789" evidence="2">
    <location>
        <begin position="80"/>
        <end position="259"/>
    </location>
</feature>
<dbReference type="CDD" id="cd16329">
    <property type="entry name" value="LolA_like"/>
    <property type="match status" value="1"/>
</dbReference>
<feature type="signal peptide" evidence="1">
    <location>
        <begin position="1"/>
        <end position="26"/>
    </location>
</feature>
<dbReference type="Pfam" id="PF17131">
    <property type="entry name" value="LolA_like"/>
    <property type="match status" value="1"/>
</dbReference>
<protein>
    <submittedName>
        <fullName evidence="3">Outer membrane lipoprotein-sorting protein</fullName>
    </submittedName>
</protein>
<comment type="caution">
    <text evidence="3">The sequence shown here is derived from an EMBL/GenBank/DDBJ whole genome shotgun (WGS) entry which is preliminary data.</text>
</comment>
<dbReference type="AlphaFoldDB" id="A0A2A4MQB7"/>
<reference evidence="4" key="1">
    <citation type="submission" date="2017-08" db="EMBL/GenBank/DDBJ databases">
        <title>A dynamic microbial community with high functional redundancy inhabits the cold, oxic subseafloor aquifer.</title>
        <authorList>
            <person name="Tully B.J."/>
            <person name="Wheat C.G."/>
            <person name="Glazer B.T."/>
            <person name="Huber J.A."/>
        </authorList>
    </citation>
    <scope>NUCLEOTIDE SEQUENCE [LARGE SCALE GENOMIC DNA]</scope>
</reference>
<evidence type="ECO:0000259" key="2">
    <source>
        <dbReference type="Pfam" id="PF17131"/>
    </source>
</evidence>
<organism evidence="3 4">
    <name type="scientific">SAR86 cluster bacterium</name>
    <dbReference type="NCBI Taxonomy" id="2030880"/>
    <lineage>
        <taxon>Bacteria</taxon>
        <taxon>Pseudomonadati</taxon>
        <taxon>Pseudomonadota</taxon>
        <taxon>Gammaproteobacteria</taxon>
        <taxon>SAR86 cluster</taxon>
    </lineage>
</organism>
<dbReference type="Gene3D" id="2.50.20.10">
    <property type="entry name" value="Lipoprotein localisation LolA/LolB/LppX"/>
    <property type="match status" value="1"/>
</dbReference>
<evidence type="ECO:0000256" key="1">
    <source>
        <dbReference type="SAM" id="SignalP"/>
    </source>
</evidence>
<dbReference type="Proteomes" id="UP000218172">
    <property type="component" value="Unassembled WGS sequence"/>
</dbReference>
<gene>
    <name evidence="3" type="ORF">COC19_03400</name>
</gene>
<dbReference type="InterPro" id="IPR033399">
    <property type="entry name" value="TP_0789-like"/>
</dbReference>
<evidence type="ECO:0000313" key="3">
    <source>
        <dbReference type="EMBL" id="PCH62058.1"/>
    </source>
</evidence>
<evidence type="ECO:0000313" key="4">
    <source>
        <dbReference type="Proteomes" id="UP000218172"/>
    </source>
</evidence>
<sequence length="266" mass="31384">MKNLATILTSLSFTLVAMQYANNAEAIEVQEIVKQTNHNILYQGDDGKTKIDMRIIDSQGRERTRQLTMLRKNLDDDDGLQKYYLYFSKPADINKMVFMAWKNVNQDDDRWLYLPALDLVRRIAASDERTSFVGSHFFYEDVSGRNIDEDVHELIEETDEHYVVKSVPVDASSVEFEYYINWVDKQTFLPIKAEYYNQQERVYRTYSVLKVEVIEGYHTIVQSQMEDTLTGAKTILDFSEIDYDIDIPENIFSERYLRRAPRKYLR</sequence>
<dbReference type="EMBL" id="NVQR01000046">
    <property type="protein sequence ID" value="PCH62058.1"/>
    <property type="molecule type" value="Genomic_DNA"/>
</dbReference>
<feature type="chain" id="PRO_5012562606" evidence="1">
    <location>
        <begin position="27"/>
        <end position="266"/>
    </location>
</feature>
<name>A0A2A4MQB7_9GAMM</name>
<keyword evidence="1" id="KW-0732">Signal</keyword>
<keyword evidence="3" id="KW-0449">Lipoprotein</keyword>
<accession>A0A2A4MQB7</accession>